<sequence length="255" mass="26409">MSSVPIQQNYEEVAVIQRKTCYRFTKAAFSIFAAALCSVPLLARADDVNERITAAGQVFQELVNADNGIPRDLLNKADCVIVLPSVKKGGLIIGAQYGKGLMTCRSGANFNGKWSAPIMMQSSGGSFGLQAGGEATDFVILVMNDDGARTVMKGRAKLGADASVAAGPVGRDAEASTSGTVSAQMLSYSRTKGVFGGLSLNGTSLNPDGGDNEKLYGKKISGQEIFAGSVPAPASAHALLAELTKASPKNLSKGK</sequence>
<keyword evidence="1" id="KW-0732">Signal</keyword>
<evidence type="ECO:0000259" key="2">
    <source>
        <dbReference type="Pfam" id="PF04366"/>
    </source>
</evidence>
<dbReference type="PANTHER" id="PTHR15629:SF2">
    <property type="entry name" value="SH3 DOMAIN-CONTAINING YSC84-LIKE PROTEIN 1"/>
    <property type="match status" value="1"/>
</dbReference>
<evidence type="ECO:0000313" key="3">
    <source>
        <dbReference type="EMBL" id="QNI32902.1"/>
    </source>
</evidence>
<dbReference type="InterPro" id="IPR051702">
    <property type="entry name" value="SH3_domain_YSC84-like"/>
</dbReference>
<dbReference type="Proteomes" id="UP000515312">
    <property type="component" value="Chromosome"/>
</dbReference>
<dbReference type="GO" id="GO:0035091">
    <property type="term" value="F:phosphatidylinositol binding"/>
    <property type="evidence" value="ECO:0007669"/>
    <property type="project" value="TreeGrafter"/>
</dbReference>
<reference evidence="3 4" key="1">
    <citation type="submission" date="2020-08" db="EMBL/GenBank/DDBJ databases">
        <title>Edaphobacter telluris sp. nov. and Acidobacterium dinghuensis sp. nov., two acidobacteria isolated from forest soil.</title>
        <authorList>
            <person name="Fu J."/>
            <person name="Qiu L."/>
        </authorList>
    </citation>
    <scope>NUCLEOTIDE SEQUENCE [LARGE SCALE GENOMIC DNA]</scope>
    <source>
        <strain evidence="3">4Y35</strain>
    </source>
</reference>
<dbReference type="AlphaFoldDB" id="A0A7G8BK32"/>
<feature type="chain" id="PRO_5028854221" evidence="1">
    <location>
        <begin position="46"/>
        <end position="255"/>
    </location>
</feature>
<feature type="domain" description="Ysc84 actin-binding" evidence="2">
    <location>
        <begin position="124"/>
        <end position="245"/>
    </location>
</feature>
<protein>
    <submittedName>
        <fullName evidence="3">Lipid-binding SYLF domain-containing protein</fullName>
    </submittedName>
</protein>
<evidence type="ECO:0000313" key="4">
    <source>
        <dbReference type="Proteomes" id="UP000515312"/>
    </source>
</evidence>
<gene>
    <name evidence="3" type="ORF">H7849_02595</name>
</gene>
<dbReference type="CDD" id="cd11524">
    <property type="entry name" value="SYLF"/>
    <property type="match status" value="1"/>
</dbReference>
<dbReference type="KEGG" id="adin:H7849_02595"/>
<proteinExistence type="predicted"/>
<evidence type="ECO:0000256" key="1">
    <source>
        <dbReference type="SAM" id="SignalP"/>
    </source>
</evidence>
<dbReference type="PANTHER" id="PTHR15629">
    <property type="entry name" value="SH3YL1 PROTEIN"/>
    <property type="match status" value="1"/>
</dbReference>
<dbReference type="EMBL" id="CP060394">
    <property type="protein sequence ID" value="QNI32902.1"/>
    <property type="molecule type" value="Genomic_DNA"/>
</dbReference>
<feature type="signal peptide" evidence="1">
    <location>
        <begin position="1"/>
        <end position="45"/>
    </location>
</feature>
<dbReference type="InterPro" id="IPR007461">
    <property type="entry name" value="Ysc84_actin-binding"/>
</dbReference>
<name>A0A7G8BK32_9BACT</name>
<keyword evidence="4" id="KW-1185">Reference proteome</keyword>
<accession>A0A7G8BK32</accession>
<organism evidence="3 4">
    <name type="scientific">Alloacidobacterium dinghuense</name>
    <dbReference type="NCBI Taxonomy" id="2763107"/>
    <lineage>
        <taxon>Bacteria</taxon>
        <taxon>Pseudomonadati</taxon>
        <taxon>Acidobacteriota</taxon>
        <taxon>Terriglobia</taxon>
        <taxon>Terriglobales</taxon>
        <taxon>Acidobacteriaceae</taxon>
        <taxon>Alloacidobacterium</taxon>
    </lineage>
</organism>
<dbReference type="Pfam" id="PF04366">
    <property type="entry name" value="Ysc84"/>
    <property type="match status" value="1"/>
</dbReference>